<dbReference type="GO" id="GO:0004525">
    <property type="term" value="F:ribonuclease III activity"/>
    <property type="evidence" value="ECO:0007669"/>
    <property type="project" value="InterPro"/>
</dbReference>
<protein>
    <recommendedName>
        <fullName evidence="2">RNase III domain-containing protein</fullName>
    </recommendedName>
</protein>
<dbReference type="EMBL" id="SIDB01000011">
    <property type="protein sequence ID" value="KAI3426233.1"/>
    <property type="molecule type" value="Genomic_DNA"/>
</dbReference>
<feature type="compositionally biased region" description="Gly residues" evidence="1">
    <location>
        <begin position="54"/>
        <end position="64"/>
    </location>
</feature>
<evidence type="ECO:0000259" key="2">
    <source>
        <dbReference type="PROSITE" id="PS50142"/>
    </source>
</evidence>
<organism evidence="3 4">
    <name type="scientific">Chlorella vulgaris</name>
    <name type="common">Green alga</name>
    <dbReference type="NCBI Taxonomy" id="3077"/>
    <lineage>
        <taxon>Eukaryota</taxon>
        <taxon>Viridiplantae</taxon>
        <taxon>Chlorophyta</taxon>
        <taxon>core chlorophytes</taxon>
        <taxon>Trebouxiophyceae</taxon>
        <taxon>Chlorellales</taxon>
        <taxon>Chlorellaceae</taxon>
        <taxon>Chlorella clade</taxon>
        <taxon>Chlorella</taxon>
    </lineage>
</organism>
<name>A0A9D4TIC1_CHLVU</name>
<dbReference type="OrthoDB" id="416741at2759"/>
<dbReference type="GO" id="GO:0006396">
    <property type="term" value="P:RNA processing"/>
    <property type="evidence" value="ECO:0007669"/>
    <property type="project" value="InterPro"/>
</dbReference>
<dbReference type="CDD" id="cd00593">
    <property type="entry name" value="RIBOc"/>
    <property type="match status" value="1"/>
</dbReference>
<feature type="compositionally biased region" description="Basic residues" evidence="1">
    <location>
        <begin position="40"/>
        <end position="52"/>
    </location>
</feature>
<dbReference type="InterPro" id="IPR036389">
    <property type="entry name" value="RNase_III_sf"/>
</dbReference>
<feature type="region of interest" description="Disordered" evidence="1">
    <location>
        <begin position="273"/>
        <end position="298"/>
    </location>
</feature>
<feature type="region of interest" description="Disordered" evidence="1">
    <location>
        <begin position="30"/>
        <end position="73"/>
    </location>
</feature>
<evidence type="ECO:0000313" key="4">
    <source>
        <dbReference type="Proteomes" id="UP001055712"/>
    </source>
</evidence>
<comment type="caution">
    <text evidence="3">The sequence shown here is derived from an EMBL/GenBank/DDBJ whole genome shotgun (WGS) entry which is preliminary data.</text>
</comment>
<dbReference type="Proteomes" id="UP001055712">
    <property type="component" value="Unassembled WGS sequence"/>
</dbReference>
<dbReference type="SUPFAM" id="SSF69065">
    <property type="entry name" value="RNase III domain-like"/>
    <property type="match status" value="1"/>
</dbReference>
<feature type="domain" description="RNase III" evidence="2">
    <location>
        <begin position="126"/>
        <end position="250"/>
    </location>
</feature>
<dbReference type="AlphaFoldDB" id="A0A9D4TIC1"/>
<keyword evidence="4" id="KW-1185">Reference proteome</keyword>
<gene>
    <name evidence="3" type="ORF">D9Q98_008609</name>
</gene>
<dbReference type="SMART" id="SM00535">
    <property type="entry name" value="RIBOc"/>
    <property type="match status" value="1"/>
</dbReference>
<accession>A0A9D4TIC1</accession>
<reference evidence="3" key="2">
    <citation type="submission" date="2020-11" db="EMBL/GenBank/DDBJ databases">
        <authorList>
            <person name="Cecchin M."/>
            <person name="Marcolungo L."/>
            <person name="Rossato M."/>
            <person name="Girolomoni L."/>
            <person name="Cosentino E."/>
            <person name="Cuine S."/>
            <person name="Li-Beisson Y."/>
            <person name="Delledonne M."/>
            <person name="Ballottari M."/>
        </authorList>
    </citation>
    <scope>NUCLEOTIDE SEQUENCE</scope>
    <source>
        <strain evidence="3">211/11P</strain>
        <tissue evidence="3">Whole cell</tissue>
    </source>
</reference>
<dbReference type="PROSITE" id="PS50142">
    <property type="entry name" value="RNASE_3_2"/>
    <property type="match status" value="1"/>
</dbReference>
<reference evidence="3" key="1">
    <citation type="journal article" date="2019" name="Plant J.">
        <title>Chlorella vulgaris genome assembly and annotation reveals the molecular basis for metabolic acclimation to high light conditions.</title>
        <authorList>
            <person name="Cecchin M."/>
            <person name="Marcolungo L."/>
            <person name="Rossato M."/>
            <person name="Girolomoni L."/>
            <person name="Cosentino E."/>
            <person name="Cuine S."/>
            <person name="Li-Beisson Y."/>
            <person name="Delledonne M."/>
            <person name="Ballottari M."/>
        </authorList>
    </citation>
    <scope>NUCLEOTIDE SEQUENCE</scope>
    <source>
        <strain evidence="3">211/11P</strain>
    </source>
</reference>
<dbReference type="Pfam" id="PF14622">
    <property type="entry name" value="Ribonucleas_3_3"/>
    <property type="match status" value="1"/>
</dbReference>
<evidence type="ECO:0000256" key="1">
    <source>
        <dbReference type="SAM" id="MobiDB-lite"/>
    </source>
</evidence>
<sequence length="298" mass="31467">MSLAAVLRAYAARITTPPFGRGQLLCTCATRGGGGGGGGGRKRRSGGQRKRSSSGGGGSGGGGSNSTLPPLPHAVHFPPAAEAVLMPYASLKDRRVLVEKLVQTAKDIKWGDLPAERPQEATKQQIDELQHRLGYRFKNLYLLRLALVHSSAAPTTHNGIMAWIGDAAMYVILSEEVAGALGYMPIGVLSEVRKTLIGRAMCERYASHLGLGQHLVVGKSVRVQSEGKASINMVAEMFEAVMGAIYLDSDLEAVRRCYLSHFPLPADPLSLLQADGTGGMPSSNGSLSSAGSSSPWEQ</sequence>
<proteinExistence type="predicted"/>
<dbReference type="InterPro" id="IPR000999">
    <property type="entry name" value="RNase_III_dom"/>
</dbReference>
<evidence type="ECO:0000313" key="3">
    <source>
        <dbReference type="EMBL" id="KAI3426233.1"/>
    </source>
</evidence>
<dbReference type="Gene3D" id="1.10.1520.10">
    <property type="entry name" value="Ribonuclease III domain"/>
    <property type="match status" value="1"/>
</dbReference>
<feature type="compositionally biased region" description="Low complexity" evidence="1">
    <location>
        <begin position="280"/>
        <end position="298"/>
    </location>
</feature>